<gene>
    <name evidence="1" type="ORF">SAMN04490188_4948</name>
</gene>
<reference evidence="1 2" key="1">
    <citation type="submission" date="2016-10" db="EMBL/GenBank/DDBJ databases">
        <authorList>
            <person name="Varghese N."/>
            <person name="Submissions S."/>
        </authorList>
    </citation>
    <scope>NUCLEOTIDE SEQUENCE [LARGE SCALE GENOMIC DNA]</scope>
    <source>
        <strain evidence="1 2">BS3780</strain>
    </source>
</reference>
<comment type="caution">
    <text evidence="1">The sequence shown here is derived from an EMBL/GenBank/DDBJ whole genome shotgun (WGS) entry which is preliminary data.</text>
</comment>
<sequence>MSNQLGDKPHCSILSLPGSTQFQPDPKAWFLKTSIHQPLVTAHALLPPATFNGHPLHQAMERTTPPSTRIAAPVVALA</sequence>
<dbReference type="Proteomes" id="UP000183915">
    <property type="component" value="Unassembled WGS sequence"/>
</dbReference>
<evidence type="ECO:0000313" key="2">
    <source>
        <dbReference type="Proteomes" id="UP000183915"/>
    </source>
</evidence>
<protein>
    <submittedName>
        <fullName evidence="1">Uncharacterized protein</fullName>
    </submittedName>
</protein>
<proteinExistence type="predicted"/>
<name>A0ABY0ZGX1_9PSED</name>
<evidence type="ECO:0000313" key="1">
    <source>
        <dbReference type="EMBL" id="SEE65533.1"/>
    </source>
</evidence>
<keyword evidence="2" id="KW-1185">Reference proteome</keyword>
<organism evidence="1 2">
    <name type="scientific">Pseudomonas kilonensis</name>
    <dbReference type="NCBI Taxonomy" id="132476"/>
    <lineage>
        <taxon>Bacteria</taxon>
        <taxon>Pseudomonadati</taxon>
        <taxon>Pseudomonadota</taxon>
        <taxon>Gammaproteobacteria</taxon>
        <taxon>Pseudomonadales</taxon>
        <taxon>Pseudomonadaceae</taxon>
        <taxon>Pseudomonas</taxon>
    </lineage>
</organism>
<dbReference type="EMBL" id="FNTT01000002">
    <property type="protein sequence ID" value="SEE65533.1"/>
    <property type="molecule type" value="Genomic_DNA"/>
</dbReference>
<accession>A0ABY0ZGX1</accession>